<comment type="caution">
    <text evidence="1">The sequence shown here is derived from an EMBL/GenBank/DDBJ whole genome shotgun (WGS) entry which is preliminary data.</text>
</comment>
<accession>A0A9N9CP41</accession>
<dbReference type="PANTHER" id="PTHR14187:SF5">
    <property type="entry name" value="HEAT SHOCK 70 KDA PROTEIN 12A"/>
    <property type="match status" value="1"/>
</dbReference>
<reference evidence="1" key="1">
    <citation type="submission" date="2021-06" db="EMBL/GenBank/DDBJ databases">
        <authorList>
            <person name="Kallberg Y."/>
            <person name="Tangrot J."/>
            <person name="Rosling A."/>
        </authorList>
    </citation>
    <scope>NUCLEOTIDE SEQUENCE</scope>
    <source>
        <strain evidence="1">MA453B</strain>
    </source>
</reference>
<proteinExistence type="predicted"/>
<dbReference type="Proteomes" id="UP000789405">
    <property type="component" value="Unassembled WGS sequence"/>
</dbReference>
<name>A0A9N9CP41_9GLOM</name>
<protein>
    <submittedName>
        <fullName evidence="1">22029_t:CDS:1</fullName>
    </submittedName>
</protein>
<evidence type="ECO:0000313" key="2">
    <source>
        <dbReference type="Proteomes" id="UP000789405"/>
    </source>
</evidence>
<dbReference type="InterPro" id="IPR043129">
    <property type="entry name" value="ATPase_NBD"/>
</dbReference>
<evidence type="ECO:0000313" key="1">
    <source>
        <dbReference type="EMBL" id="CAG8610085.1"/>
    </source>
</evidence>
<gene>
    <name evidence="1" type="ORF">DERYTH_LOCUS8090</name>
</gene>
<dbReference type="OrthoDB" id="2439050at2759"/>
<organism evidence="1 2">
    <name type="scientific">Dentiscutata erythropus</name>
    <dbReference type="NCBI Taxonomy" id="1348616"/>
    <lineage>
        <taxon>Eukaryota</taxon>
        <taxon>Fungi</taxon>
        <taxon>Fungi incertae sedis</taxon>
        <taxon>Mucoromycota</taxon>
        <taxon>Glomeromycotina</taxon>
        <taxon>Glomeromycetes</taxon>
        <taxon>Diversisporales</taxon>
        <taxon>Gigasporaceae</taxon>
        <taxon>Dentiscutata</taxon>
    </lineage>
</organism>
<dbReference type="SUPFAM" id="SSF53067">
    <property type="entry name" value="Actin-like ATPase domain"/>
    <property type="match status" value="1"/>
</dbReference>
<dbReference type="EMBL" id="CAJVPY010004102">
    <property type="protein sequence ID" value="CAG8610085.1"/>
    <property type="molecule type" value="Genomic_DNA"/>
</dbReference>
<dbReference type="AlphaFoldDB" id="A0A9N9CP41"/>
<keyword evidence="2" id="KW-1185">Reference proteome</keyword>
<sequence>MVRLVVTVPTEFTEETKSIMRQCMYDAGLINKSSTQNLKFTTEPEAAAIHCIKVLKEHSLKTG</sequence>
<feature type="non-terminal residue" evidence="1">
    <location>
        <position position="63"/>
    </location>
</feature>
<dbReference type="PANTHER" id="PTHR14187">
    <property type="entry name" value="ALPHA KINASE/ELONGATION FACTOR 2 KINASE"/>
    <property type="match status" value="1"/>
</dbReference>
<dbReference type="Gene3D" id="3.30.420.40">
    <property type="match status" value="1"/>
</dbReference>